<keyword evidence="3 5" id="KW-1133">Transmembrane helix</keyword>
<evidence type="ECO:0000313" key="8">
    <source>
        <dbReference type="Proteomes" id="UP000051952"/>
    </source>
</evidence>
<comment type="subcellular location">
    <subcellularLocation>
        <location evidence="1">Membrane</location>
        <topology evidence="1">Multi-pass membrane protein</topology>
    </subcellularLocation>
</comment>
<evidence type="ECO:0000256" key="5">
    <source>
        <dbReference type="SAM" id="Phobius"/>
    </source>
</evidence>
<proteinExistence type="predicted"/>
<feature type="transmembrane region" description="Helical" evidence="5">
    <location>
        <begin position="451"/>
        <end position="472"/>
    </location>
</feature>
<keyword evidence="8" id="KW-1185">Reference proteome</keyword>
<dbReference type="Pfam" id="PF06813">
    <property type="entry name" value="Nodulin-like"/>
    <property type="match status" value="1"/>
</dbReference>
<feature type="transmembrane region" description="Helical" evidence="5">
    <location>
        <begin position="131"/>
        <end position="153"/>
    </location>
</feature>
<dbReference type="InterPro" id="IPR010658">
    <property type="entry name" value="Nodulin-like"/>
</dbReference>
<dbReference type="PANTHER" id="PTHR21576:SF158">
    <property type="entry name" value="RIBOSOMAL RNA-PROCESSING PROTEIN 12-LIKE CONSERVED DOMAIN-CONTAINING PROTEIN"/>
    <property type="match status" value="1"/>
</dbReference>
<organism evidence="7 8">
    <name type="scientific">Bodo saltans</name>
    <name type="common">Flagellated protozoan</name>
    <dbReference type="NCBI Taxonomy" id="75058"/>
    <lineage>
        <taxon>Eukaryota</taxon>
        <taxon>Discoba</taxon>
        <taxon>Euglenozoa</taxon>
        <taxon>Kinetoplastea</taxon>
        <taxon>Metakinetoplastina</taxon>
        <taxon>Eubodonida</taxon>
        <taxon>Bodonidae</taxon>
        <taxon>Bodo</taxon>
    </lineage>
</organism>
<dbReference type="Proteomes" id="UP000051952">
    <property type="component" value="Unassembled WGS sequence"/>
</dbReference>
<feature type="transmembrane region" description="Helical" evidence="5">
    <location>
        <begin position="238"/>
        <end position="258"/>
    </location>
</feature>
<feature type="transmembrane region" description="Helical" evidence="5">
    <location>
        <begin position="165"/>
        <end position="185"/>
    </location>
</feature>
<feature type="transmembrane region" description="Helical" evidence="5">
    <location>
        <begin position="73"/>
        <end position="93"/>
    </location>
</feature>
<reference evidence="8" key="1">
    <citation type="submission" date="2015-09" db="EMBL/GenBank/DDBJ databases">
        <authorList>
            <consortium name="Pathogen Informatics"/>
        </authorList>
    </citation>
    <scope>NUCLEOTIDE SEQUENCE [LARGE SCALE GENOMIC DNA]</scope>
    <source>
        <strain evidence="8">Lake Konstanz</strain>
    </source>
</reference>
<dbReference type="VEuPathDB" id="TriTrypDB:BSAL_53870"/>
<evidence type="ECO:0000259" key="6">
    <source>
        <dbReference type="Pfam" id="PF06813"/>
    </source>
</evidence>
<dbReference type="AlphaFoldDB" id="A0A0S4IIJ4"/>
<feature type="transmembrane region" description="Helical" evidence="5">
    <location>
        <begin position="425"/>
        <end position="444"/>
    </location>
</feature>
<feature type="transmembrane region" description="Helical" evidence="5">
    <location>
        <begin position="206"/>
        <end position="226"/>
    </location>
</feature>
<name>A0A0S4IIJ4_BODSA</name>
<feature type="transmembrane region" description="Helical" evidence="5">
    <location>
        <begin position="99"/>
        <end position="119"/>
    </location>
</feature>
<keyword evidence="4 5" id="KW-0472">Membrane</keyword>
<evidence type="ECO:0000313" key="7">
    <source>
        <dbReference type="EMBL" id="CUE72057.1"/>
    </source>
</evidence>
<keyword evidence="2 5" id="KW-0812">Transmembrane</keyword>
<dbReference type="EMBL" id="CYKH01000116">
    <property type="protein sequence ID" value="CUE72057.1"/>
    <property type="molecule type" value="Genomic_DNA"/>
</dbReference>
<dbReference type="Gene3D" id="1.20.1250.20">
    <property type="entry name" value="MFS general substrate transporter like domains"/>
    <property type="match status" value="2"/>
</dbReference>
<dbReference type="OrthoDB" id="410267at2759"/>
<evidence type="ECO:0000256" key="3">
    <source>
        <dbReference type="ARBA" id="ARBA00022989"/>
    </source>
</evidence>
<dbReference type="OMA" id="SGHDQEI"/>
<evidence type="ECO:0000256" key="1">
    <source>
        <dbReference type="ARBA" id="ARBA00004141"/>
    </source>
</evidence>
<evidence type="ECO:0000256" key="2">
    <source>
        <dbReference type="ARBA" id="ARBA00022692"/>
    </source>
</evidence>
<feature type="transmembrane region" description="Helical" evidence="5">
    <location>
        <begin position="532"/>
        <end position="554"/>
    </location>
</feature>
<protein>
    <submittedName>
        <fullName evidence="7">Nodulin-like protein, putative</fullName>
    </submittedName>
</protein>
<dbReference type="PANTHER" id="PTHR21576">
    <property type="entry name" value="UNCHARACTERIZED NODULIN-LIKE PROTEIN"/>
    <property type="match status" value="1"/>
</dbReference>
<sequence length="563" mass="61284">MDRTETLLACCMLMLTVGAMYSFSAFSGRLGEEMNFDATELNLIGTAYNLGTWFGVLGGLFCDRFGPLMTIRYGALICNIGTVGSALACLGVLPQSSPVFAALAFIFSQGTGWAYLSGMKQGLQVFHRSDHSSVVGTLSCYVALSAGVLSQLYKCALSVLPLPAFYVILGVTCAMLQLGSTHFFGEPYDKNRHSSPELKPTEARRLREVMLLAVLLMCWIFIMSLVESHTNVSQVGMFGLWIVMMLIVCGIPALSLWWRRRGDHQPQDASETHNLHNISPVAQIESSEPKVDAASELVVDEHMINESIVNSVVEERIEIIDHQESNEARQVGLPFLLEAMKQANFWLLALAITSALAFPVTFLNNLTPYVQSIRPTSELSSAQSVHLERVIGADIALFSVGNSLGRLASGFVAHTFTARLNMPRWGWFVAASLLHFCANGVLLISMDISAMYWVAFIAGAGLGVTFSISPIATSDMYLEQNFATMWGALTISPCITTELLGTLLAGHVADEASEESHIVVNGHTYCSGTECFQLTFIVTLLVECVGLVATLVLLKRLMSAKNS</sequence>
<evidence type="ECO:0000256" key="4">
    <source>
        <dbReference type="ARBA" id="ARBA00023136"/>
    </source>
</evidence>
<feature type="domain" description="Nodulin-like" evidence="6">
    <location>
        <begin position="7"/>
        <end position="247"/>
    </location>
</feature>
<accession>A0A0S4IIJ4</accession>
<feature type="transmembrane region" description="Helical" evidence="5">
    <location>
        <begin position="345"/>
        <end position="363"/>
    </location>
</feature>
<dbReference type="SUPFAM" id="SSF103473">
    <property type="entry name" value="MFS general substrate transporter"/>
    <property type="match status" value="1"/>
</dbReference>
<gene>
    <name evidence="7" type="ORF">BSAL_53870</name>
</gene>
<dbReference type="InterPro" id="IPR036259">
    <property type="entry name" value="MFS_trans_sf"/>
</dbReference>
<feature type="transmembrane region" description="Helical" evidence="5">
    <location>
        <begin position="43"/>
        <end position="61"/>
    </location>
</feature>
<dbReference type="GO" id="GO:0016020">
    <property type="term" value="C:membrane"/>
    <property type="evidence" value="ECO:0007669"/>
    <property type="project" value="UniProtKB-SubCell"/>
</dbReference>